<protein>
    <recommendedName>
        <fullName evidence="8">Probable molybdenum cofactor guanylyltransferase</fullName>
        <shortName evidence="8">MoCo guanylyltransferase</shortName>
        <ecNumber evidence="8">2.7.7.77</ecNumber>
    </recommendedName>
    <alternativeName>
        <fullName evidence="8">GTP:molybdopterin guanylyltransferase</fullName>
    </alternativeName>
    <alternativeName>
        <fullName evidence="8">Mo-MPT guanylyltransferase</fullName>
    </alternativeName>
    <alternativeName>
        <fullName evidence="8">Molybdopterin guanylyltransferase</fullName>
    </alternativeName>
    <alternativeName>
        <fullName evidence="8">Molybdopterin-guanine dinucleotide synthase</fullName>
        <shortName evidence="8">MGD synthase</shortName>
    </alternativeName>
</protein>
<dbReference type="Gene3D" id="3.90.550.10">
    <property type="entry name" value="Spore Coat Polysaccharide Biosynthesis Protein SpsA, Chain A"/>
    <property type="match status" value="1"/>
</dbReference>
<keyword evidence="5 8" id="KW-0460">Magnesium</keyword>
<dbReference type="Pfam" id="PF12804">
    <property type="entry name" value="NTP_transf_3"/>
    <property type="match status" value="1"/>
</dbReference>
<keyword evidence="2 8" id="KW-0808">Transferase</keyword>
<evidence type="ECO:0000256" key="2">
    <source>
        <dbReference type="ARBA" id="ARBA00022679"/>
    </source>
</evidence>
<comment type="caution">
    <text evidence="8">Lacks conserved residue(s) required for the propagation of feature annotation.</text>
</comment>
<gene>
    <name evidence="8" type="primary">mobA</name>
    <name evidence="10" type="ORF">AB1471_11775</name>
</gene>
<dbReference type="RefSeq" id="WP_367779961.1">
    <property type="nucleotide sequence ID" value="NZ_JBFMIA010000010.1"/>
</dbReference>
<accession>A0ABV3Q557</accession>
<keyword evidence="7 8" id="KW-0501">Molybdenum cofactor biosynthesis</keyword>
<comment type="cofactor">
    <cofactor evidence="8">
        <name>Mg(2+)</name>
        <dbReference type="ChEBI" id="CHEBI:18420"/>
    </cofactor>
</comment>
<keyword evidence="6 8" id="KW-0342">GTP-binding</keyword>
<name>A0ABV3Q557_9BACL</name>
<evidence type="ECO:0000256" key="8">
    <source>
        <dbReference type="HAMAP-Rule" id="MF_00316"/>
    </source>
</evidence>
<dbReference type="EMBL" id="JBFMIA010000010">
    <property type="protein sequence ID" value="MEW9502472.1"/>
    <property type="molecule type" value="Genomic_DNA"/>
</dbReference>
<dbReference type="CDD" id="cd02503">
    <property type="entry name" value="MobA"/>
    <property type="match status" value="1"/>
</dbReference>
<dbReference type="SUPFAM" id="SSF53448">
    <property type="entry name" value="Nucleotide-diphospho-sugar transferases"/>
    <property type="match status" value="1"/>
</dbReference>
<feature type="binding site" evidence="8">
    <location>
        <position position="126"/>
    </location>
    <ligand>
        <name>Mg(2+)</name>
        <dbReference type="ChEBI" id="CHEBI:18420"/>
    </ligand>
</feature>
<keyword evidence="1 8" id="KW-0963">Cytoplasm</keyword>
<feature type="binding site" evidence="8">
    <location>
        <position position="95"/>
    </location>
    <ligand>
        <name>GTP</name>
        <dbReference type="ChEBI" id="CHEBI:37565"/>
    </ligand>
</feature>
<evidence type="ECO:0000256" key="3">
    <source>
        <dbReference type="ARBA" id="ARBA00022723"/>
    </source>
</evidence>
<sequence length="221" mass="24965">MTTSLKLAIQLHLFLLLVAGKAIMQKENHLIGVILAGGGSTRFGTPKAFANYKNKPFYQHAIDALASHVDHIVIVSHPSIRACFEVKDDVDVIEDIEPFIGKGPLSGLYTVMKQFQASWYIVLPCDMPQFNTIAAGKLVSEMDDHYEAIVPQVAGRMNPLSALYQSHSFIHLKQQLATGNYRMIDFIDRLSTSILTEQQLELDEHYFQNVNDRDAYERLRE</sequence>
<dbReference type="InterPro" id="IPR029044">
    <property type="entry name" value="Nucleotide-diphossugar_trans"/>
</dbReference>
<evidence type="ECO:0000256" key="6">
    <source>
        <dbReference type="ARBA" id="ARBA00023134"/>
    </source>
</evidence>
<reference evidence="10 11" key="1">
    <citation type="journal article" date="1979" name="Int. J. Syst. Evol. Microbiol.">
        <title>Bacillus globisporus subsp. marinus subsp. nov.</title>
        <authorList>
            <person name="Liu H."/>
        </authorList>
    </citation>
    <scope>NUCLEOTIDE SEQUENCE [LARGE SCALE GENOMIC DNA]</scope>
    <source>
        <strain evidence="10 11">DSM 1297</strain>
    </source>
</reference>
<evidence type="ECO:0000313" key="11">
    <source>
        <dbReference type="Proteomes" id="UP001556040"/>
    </source>
</evidence>
<comment type="function">
    <text evidence="8">Transfers a GMP moiety from GTP to Mo-molybdopterin (Mo-MPT) cofactor (Moco or molybdenum cofactor) to form Mo-molybdopterin guanine dinucleotide (Mo-MGD) cofactor.</text>
</comment>
<dbReference type="PANTHER" id="PTHR19136">
    <property type="entry name" value="MOLYBDENUM COFACTOR GUANYLYLTRANSFERASE"/>
    <property type="match status" value="1"/>
</dbReference>
<dbReference type="HAMAP" id="MF_00316">
    <property type="entry name" value="MobA"/>
    <property type="match status" value="1"/>
</dbReference>
<dbReference type="EC" id="2.7.7.77" evidence="8"/>
<comment type="domain">
    <text evidence="8">The N-terminal domain determines nucleotide recognition and specific binding, while the C-terminal domain determines the specific binding to the target protein.</text>
</comment>
<dbReference type="PANTHER" id="PTHR19136:SF81">
    <property type="entry name" value="MOLYBDENUM COFACTOR GUANYLYLTRANSFERASE"/>
    <property type="match status" value="1"/>
</dbReference>
<evidence type="ECO:0000256" key="5">
    <source>
        <dbReference type="ARBA" id="ARBA00022842"/>
    </source>
</evidence>
<feature type="binding site" evidence="8">
    <location>
        <position position="47"/>
    </location>
    <ligand>
        <name>GTP</name>
        <dbReference type="ChEBI" id="CHEBI:37565"/>
    </ligand>
</feature>
<keyword evidence="11" id="KW-1185">Reference proteome</keyword>
<dbReference type="InterPro" id="IPR013482">
    <property type="entry name" value="Molybde_CF_guanTrfase"/>
</dbReference>
<evidence type="ECO:0000313" key="10">
    <source>
        <dbReference type="EMBL" id="MEW9502472.1"/>
    </source>
</evidence>
<dbReference type="Proteomes" id="UP001556040">
    <property type="component" value="Unassembled WGS sequence"/>
</dbReference>
<evidence type="ECO:0000256" key="7">
    <source>
        <dbReference type="ARBA" id="ARBA00023150"/>
    </source>
</evidence>
<feature type="binding site" evidence="8">
    <location>
        <position position="126"/>
    </location>
    <ligand>
        <name>GTP</name>
        <dbReference type="ChEBI" id="CHEBI:37565"/>
    </ligand>
</feature>
<organism evidence="10 11">
    <name type="scientific">Jeotgalibacillus marinus</name>
    <dbReference type="NCBI Taxonomy" id="86667"/>
    <lineage>
        <taxon>Bacteria</taxon>
        <taxon>Bacillati</taxon>
        <taxon>Bacillota</taxon>
        <taxon>Bacilli</taxon>
        <taxon>Bacillales</taxon>
        <taxon>Caryophanaceae</taxon>
        <taxon>Jeotgalibacillus</taxon>
    </lineage>
</organism>
<evidence type="ECO:0000259" key="9">
    <source>
        <dbReference type="Pfam" id="PF12804"/>
    </source>
</evidence>
<evidence type="ECO:0000256" key="1">
    <source>
        <dbReference type="ARBA" id="ARBA00022490"/>
    </source>
</evidence>
<comment type="subcellular location">
    <subcellularLocation>
        <location evidence="8">Cytoplasm</location>
    </subcellularLocation>
</comment>
<dbReference type="InterPro" id="IPR025877">
    <property type="entry name" value="MobA-like_NTP_Trfase"/>
</dbReference>
<comment type="similarity">
    <text evidence="8">Belongs to the MobA family.</text>
</comment>
<feature type="domain" description="MobA-like NTP transferase" evidence="9">
    <location>
        <begin position="32"/>
        <end position="183"/>
    </location>
</feature>
<dbReference type="GO" id="GO:0061603">
    <property type="term" value="F:molybdenum cofactor guanylyltransferase activity"/>
    <property type="evidence" value="ECO:0007669"/>
    <property type="project" value="UniProtKB-EC"/>
</dbReference>
<keyword evidence="3 8" id="KW-0479">Metal-binding</keyword>
<evidence type="ECO:0000256" key="4">
    <source>
        <dbReference type="ARBA" id="ARBA00022741"/>
    </source>
</evidence>
<comment type="caution">
    <text evidence="10">The sequence shown here is derived from an EMBL/GenBank/DDBJ whole genome shotgun (WGS) entry which is preliminary data.</text>
</comment>
<proteinExistence type="inferred from homology"/>
<feature type="binding site" evidence="8">
    <location>
        <begin position="35"/>
        <end position="37"/>
    </location>
    <ligand>
        <name>GTP</name>
        <dbReference type="ChEBI" id="CHEBI:37565"/>
    </ligand>
</feature>
<comment type="catalytic activity">
    <reaction evidence="8">
        <text>Mo-molybdopterin + GTP + H(+) = Mo-molybdopterin guanine dinucleotide + diphosphate</text>
        <dbReference type="Rhea" id="RHEA:34243"/>
        <dbReference type="ChEBI" id="CHEBI:15378"/>
        <dbReference type="ChEBI" id="CHEBI:33019"/>
        <dbReference type="ChEBI" id="CHEBI:37565"/>
        <dbReference type="ChEBI" id="CHEBI:71302"/>
        <dbReference type="ChEBI" id="CHEBI:71310"/>
        <dbReference type="EC" id="2.7.7.77"/>
    </reaction>
</comment>
<keyword evidence="4 8" id="KW-0547">Nucleotide-binding</keyword>
<keyword evidence="10" id="KW-0548">Nucleotidyltransferase</keyword>